<proteinExistence type="predicted"/>
<evidence type="ECO:0000313" key="3">
    <source>
        <dbReference type="Proteomes" id="UP001169764"/>
    </source>
</evidence>
<protein>
    <submittedName>
        <fullName evidence="2">Uncharacterized protein</fullName>
    </submittedName>
</protein>
<gene>
    <name evidence="2" type="ORF">Q4F19_16275</name>
</gene>
<evidence type="ECO:0000256" key="1">
    <source>
        <dbReference type="SAM" id="MobiDB-lite"/>
    </source>
</evidence>
<keyword evidence="3" id="KW-1185">Reference proteome</keyword>
<reference evidence="2" key="1">
    <citation type="submission" date="2023-07" db="EMBL/GenBank/DDBJ databases">
        <authorList>
            <person name="Kim M."/>
        </authorList>
    </citation>
    <scope>NUCLEOTIDE SEQUENCE</scope>
    <source>
        <strain evidence="2">BIUV-7</strain>
    </source>
</reference>
<sequence>MRLKGRQARFLASVLGAWIAARAMLLLPMGADGGRLSRPGAPPVRQVSEIAERIPTQAGGRFPGDTAPTIRLDQGERAFVRPVATHRTLPALLRLTDASPMPAEALAQPSAQASSPPLVDSPFPPAPAPASSPRRIEAQAYLFVRPGSGQALASGSALGGSQAAARIAVPIDPAGRIAAAARFYAPLNGKGAEAALGIDWRPAPGVPLRVSIERRQRLDPAGRRAWSGYAAGGFYRALPGALRFDGYAQAGVVGVHARDLFADGALRIERAMRLGQGEAGIGAGLWSAAQPGASRIDAGPRAAMRLPVADHTLSLAIEGRFRVAGDARPGSGVAVTLAADL</sequence>
<evidence type="ECO:0000313" key="2">
    <source>
        <dbReference type="EMBL" id="MDO6415947.1"/>
    </source>
</evidence>
<name>A0ABT8YDD3_9SPHN</name>
<feature type="region of interest" description="Disordered" evidence="1">
    <location>
        <begin position="103"/>
        <end position="132"/>
    </location>
</feature>
<dbReference type="Proteomes" id="UP001169764">
    <property type="component" value="Unassembled WGS sequence"/>
</dbReference>
<comment type="caution">
    <text evidence="2">The sequence shown here is derived from an EMBL/GenBank/DDBJ whole genome shotgun (WGS) entry which is preliminary data.</text>
</comment>
<feature type="compositionally biased region" description="Low complexity" evidence="1">
    <location>
        <begin position="103"/>
        <end position="121"/>
    </location>
</feature>
<dbReference type="EMBL" id="JAUOTP010000008">
    <property type="protein sequence ID" value="MDO6415947.1"/>
    <property type="molecule type" value="Genomic_DNA"/>
</dbReference>
<dbReference type="RefSeq" id="WP_303544703.1">
    <property type="nucleotide sequence ID" value="NZ_JAUOTP010000008.1"/>
</dbReference>
<accession>A0ABT8YDD3</accession>
<organism evidence="2 3">
    <name type="scientific">Sphingomonas natans</name>
    <dbReference type="NCBI Taxonomy" id="3063330"/>
    <lineage>
        <taxon>Bacteria</taxon>
        <taxon>Pseudomonadati</taxon>
        <taxon>Pseudomonadota</taxon>
        <taxon>Alphaproteobacteria</taxon>
        <taxon>Sphingomonadales</taxon>
        <taxon>Sphingomonadaceae</taxon>
        <taxon>Sphingomonas</taxon>
    </lineage>
</organism>